<dbReference type="Gene3D" id="3.40.190.10">
    <property type="entry name" value="Periplasmic binding protein-like II"/>
    <property type="match status" value="2"/>
</dbReference>
<dbReference type="AlphaFoldDB" id="A0A927F471"/>
<evidence type="ECO:0000313" key="6">
    <source>
        <dbReference type="EMBL" id="MBD3934437.1"/>
    </source>
</evidence>
<accession>A0A927F471</accession>
<dbReference type="GO" id="GO:0030976">
    <property type="term" value="F:thiamine pyrophosphate binding"/>
    <property type="evidence" value="ECO:0007669"/>
    <property type="project" value="TreeGrafter"/>
</dbReference>
<name>A0A927F471_9ACTN</name>
<keyword evidence="2" id="KW-0813">Transport</keyword>
<evidence type="ECO:0000256" key="4">
    <source>
        <dbReference type="ARBA" id="ARBA00022764"/>
    </source>
</evidence>
<dbReference type="GO" id="GO:0030975">
    <property type="term" value="F:thiamine binding"/>
    <property type="evidence" value="ECO:0007669"/>
    <property type="project" value="TreeGrafter"/>
</dbReference>
<keyword evidence="7" id="KW-1185">Reference proteome</keyword>
<dbReference type="PANTHER" id="PTHR30006">
    <property type="entry name" value="THIAMINE-BINDING PERIPLASMIC PROTEIN-RELATED"/>
    <property type="match status" value="1"/>
</dbReference>
<evidence type="ECO:0000256" key="1">
    <source>
        <dbReference type="ARBA" id="ARBA00004418"/>
    </source>
</evidence>
<organism evidence="6 7">
    <name type="scientific">Streptomyces chumphonensis</name>
    <dbReference type="NCBI Taxonomy" id="1214925"/>
    <lineage>
        <taxon>Bacteria</taxon>
        <taxon>Bacillati</taxon>
        <taxon>Actinomycetota</taxon>
        <taxon>Actinomycetes</taxon>
        <taxon>Kitasatosporales</taxon>
        <taxon>Streptomycetaceae</taxon>
        <taxon>Streptomyces</taxon>
    </lineage>
</organism>
<dbReference type="PANTHER" id="PTHR30006:SF3">
    <property type="entry name" value="THIAMINE-BINDING PERIPLASMIC PROTEIN"/>
    <property type="match status" value="1"/>
</dbReference>
<gene>
    <name evidence="6" type="ORF">IF129_23095</name>
</gene>
<dbReference type="GO" id="GO:0030288">
    <property type="term" value="C:outer membrane-bounded periplasmic space"/>
    <property type="evidence" value="ECO:0007669"/>
    <property type="project" value="TreeGrafter"/>
</dbReference>
<dbReference type="Proteomes" id="UP000632289">
    <property type="component" value="Unassembled WGS sequence"/>
</dbReference>
<dbReference type="GO" id="GO:0015888">
    <property type="term" value="P:thiamine transport"/>
    <property type="evidence" value="ECO:0007669"/>
    <property type="project" value="TreeGrafter"/>
</dbReference>
<evidence type="ECO:0000256" key="3">
    <source>
        <dbReference type="ARBA" id="ARBA00022729"/>
    </source>
</evidence>
<proteinExistence type="predicted"/>
<evidence type="ECO:0000256" key="5">
    <source>
        <dbReference type="SAM" id="SignalP"/>
    </source>
</evidence>
<feature type="chain" id="PRO_5038078130" evidence="5">
    <location>
        <begin position="24"/>
        <end position="347"/>
    </location>
</feature>
<comment type="caution">
    <text evidence="6">The sequence shown here is derived from an EMBL/GenBank/DDBJ whole genome shotgun (WGS) entry which is preliminary data.</text>
</comment>
<sequence>MRHTLRAGIAGAALLALLTTGCAGENSGDEVTVYSADGLKYQSGDGFYDRAFKKFEEETGIKVNYVEGGSGEVVQRLTRERNNTKADVLLTLPPFIQQAQSRGLLDAYRPAGWEKIDDSDKDADGMWTAVVKNYFCFIYNTEELDAPPETWQDLLDSSYKGRFQYSTPGVAGDGTAVVIKSMHDFGGLEPAMDYLKKLQVNNVGPSASTGALVPKVDKGELLVSNSDVQMSFANREAMPNQDIFFPAMEGKAPTTFSLPYAGGLVKGGPQQENAQKLLDYLVSPEAQKMISDAGGGFPSRTDVTPEGEYAERARKALDGVEIFTPDWQTIDKELDSYLEAWREATGS</sequence>
<dbReference type="EMBL" id="JACXYU010000016">
    <property type="protein sequence ID" value="MBD3934437.1"/>
    <property type="molecule type" value="Genomic_DNA"/>
</dbReference>
<evidence type="ECO:0000256" key="2">
    <source>
        <dbReference type="ARBA" id="ARBA00022448"/>
    </source>
</evidence>
<dbReference type="NCBIfam" id="NF011620">
    <property type="entry name" value="PRK15046.1"/>
    <property type="match status" value="1"/>
</dbReference>
<dbReference type="PROSITE" id="PS51257">
    <property type="entry name" value="PROKAR_LIPOPROTEIN"/>
    <property type="match status" value="1"/>
</dbReference>
<dbReference type="Pfam" id="PF13416">
    <property type="entry name" value="SBP_bac_8"/>
    <property type="match status" value="1"/>
</dbReference>
<comment type="subcellular location">
    <subcellularLocation>
        <location evidence="1">Periplasm</location>
    </subcellularLocation>
</comment>
<dbReference type="RefSeq" id="WP_191211731.1">
    <property type="nucleotide sequence ID" value="NZ_BAABKL010000001.1"/>
</dbReference>
<reference evidence="6" key="1">
    <citation type="submission" date="2020-09" db="EMBL/GenBank/DDBJ databases">
        <title>Secondary metabolite and genome analysis of marine Streptomyces chumphonensis KK1-2T.</title>
        <authorList>
            <person name="Phongsopitanun W."/>
            <person name="Kanchanasin P."/>
            <person name="Pittayakhajonwut P."/>
            <person name="Suwanborirux K."/>
            <person name="Tanasupawat S."/>
        </authorList>
    </citation>
    <scope>NUCLEOTIDE SEQUENCE</scope>
    <source>
        <strain evidence="6">KK1-2</strain>
    </source>
</reference>
<protein>
    <submittedName>
        <fullName evidence="6">2-aminoethylphosphonate ABC transporter substrate-binding protein</fullName>
    </submittedName>
</protein>
<dbReference type="InterPro" id="IPR026045">
    <property type="entry name" value="Ferric-bd"/>
</dbReference>
<dbReference type="SUPFAM" id="SSF53850">
    <property type="entry name" value="Periplasmic binding protein-like II"/>
    <property type="match status" value="1"/>
</dbReference>
<dbReference type="InterPro" id="IPR006059">
    <property type="entry name" value="SBP"/>
</dbReference>
<dbReference type="PIRSF" id="PIRSF002825">
    <property type="entry name" value="CfbpA"/>
    <property type="match status" value="1"/>
</dbReference>
<keyword evidence="3 5" id="KW-0732">Signal</keyword>
<evidence type="ECO:0000313" key="7">
    <source>
        <dbReference type="Proteomes" id="UP000632289"/>
    </source>
</evidence>
<keyword evidence="4" id="KW-0574">Periplasm</keyword>
<feature type="signal peptide" evidence="5">
    <location>
        <begin position="1"/>
        <end position="23"/>
    </location>
</feature>